<evidence type="ECO:0000256" key="2">
    <source>
        <dbReference type="ARBA" id="ARBA00022840"/>
    </source>
</evidence>
<evidence type="ECO:0000256" key="1">
    <source>
        <dbReference type="ARBA" id="ARBA00022741"/>
    </source>
</evidence>
<dbReference type="Pfam" id="PF13614">
    <property type="entry name" value="AAA_31"/>
    <property type="match status" value="1"/>
</dbReference>
<keyword evidence="6" id="KW-1185">Reference proteome</keyword>
<dbReference type="EMBL" id="CP036434">
    <property type="protein sequence ID" value="QDV08885.1"/>
    <property type="molecule type" value="Genomic_DNA"/>
</dbReference>
<gene>
    <name evidence="5" type="primary">ylxH_2</name>
    <name evidence="5" type="ORF">Poly30_44400</name>
</gene>
<name>A0A518EXR2_9BACT</name>
<evidence type="ECO:0000313" key="6">
    <source>
        <dbReference type="Proteomes" id="UP000320390"/>
    </source>
</evidence>
<dbReference type="Proteomes" id="UP000320390">
    <property type="component" value="Chromosome"/>
</dbReference>
<feature type="domain" description="AAA" evidence="4">
    <location>
        <begin position="206"/>
        <end position="368"/>
    </location>
</feature>
<dbReference type="GO" id="GO:0005524">
    <property type="term" value="F:ATP binding"/>
    <property type="evidence" value="ECO:0007669"/>
    <property type="project" value="UniProtKB-KW"/>
</dbReference>
<protein>
    <submittedName>
        <fullName evidence="5">Flagellum site-determining protein YlxH</fullName>
    </submittedName>
</protein>
<dbReference type="RefSeq" id="WP_145202304.1">
    <property type="nucleotide sequence ID" value="NZ_CP036434.1"/>
</dbReference>
<dbReference type="InterPro" id="IPR027417">
    <property type="entry name" value="P-loop_NTPase"/>
</dbReference>
<sequence length="465" mass="49633">MLNRFQFARLRAFRRGNKATDETSRSDPSRAEQARKGQDPQRYPEGQNPGGNANSGPAPGPSGQAGSQVHDSWQDDDRVARLLARRAAAQEEERQLALERLGGRAPATSGAPATVEPVVRPLAPGGKTTSVDFTQATPTERQPDARTTTVPALEPAPDAAAAASSTFIDDLGVEAGPAAGQRSTADPTAHASSWRRDGGRAATSARVVCIASGKGGTGKSVMATNLAILRARRGERVLLIDFDAGLANAHLLLGLAPPYDLGHVMEGEVTAREALVEGPHGVKLLSGGVGRQTMIDPTRRELDRLFKALRPLEAEFDLILIDHGAGLSYSTVAHLAATSTLILVTNHEVTALSDGYALYKRAHMVNHSIRVGLVVNRAPDERIAMDAWERFRGAAHKFLGHTPELIGWVPADPAIPQAVQMRQPAVISYPESGAARAIKRIAGWPPIDHARSATGFYDKARRALR</sequence>
<dbReference type="GO" id="GO:0051782">
    <property type="term" value="P:negative regulation of cell division"/>
    <property type="evidence" value="ECO:0007669"/>
    <property type="project" value="TreeGrafter"/>
</dbReference>
<dbReference type="PANTHER" id="PTHR43384">
    <property type="entry name" value="SEPTUM SITE-DETERMINING PROTEIN MIND HOMOLOG, CHLOROPLASTIC-RELATED"/>
    <property type="match status" value="1"/>
</dbReference>
<dbReference type="AlphaFoldDB" id="A0A518EXR2"/>
<feature type="compositionally biased region" description="Basic and acidic residues" evidence="3">
    <location>
        <begin position="18"/>
        <end position="39"/>
    </location>
</feature>
<dbReference type="InterPro" id="IPR025669">
    <property type="entry name" value="AAA_dom"/>
</dbReference>
<feature type="compositionally biased region" description="Polar residues" evidence="3">
    <location>
        <begin position="127"/>
        <end position="150"/>
    </location>
</feature>
<dbReference type="GO" id="GO:0009898">
    <property type="term" value="C:cytoplasmic side of plasma membrane"/>
    <property type="evidence" value="ECO:0007669"/>
    <property type="project" value="TreeGrafter"/>
</dbReference>
<dbReference type="OrthoDB" id="9816297at2"/>
<reference evidence="5 6" key="1">
    <citation type="submission" date="2019-02" db="EMBL/GenBank/DDBJ databases">
        <title>Deep-cultivation of Planctomycetes and their phenomic and genomic characterization uncovers novel biology.</title>
        <authorList>
            <person name="Wiegand S."/>
            <person name="Jogler M."/>
            <person name="Boedeker C."/>
            <person name="Pinto D."/>
            <person name="Vollmers J."/>
            <person name="Rivas-Marin E."/>
            <person name="Kohn T."/>
            <person name="Peeters S.H."/>
            <person name="Heuer A."/>
            <person name="Rast P."/>
            <person name="Oberbeckmann S."/>
            <person name="Bunk B."/>
            <person name="Jeske O."/>
            <person name="Meyerdierks A."/>
            <person name="Storesund J.E."/>
            <person name="Kallscheuer N."/>
            <person name="Luecker S."/>
            <person name="Lage O.M."/>
            <person name="Pohl T."/>
            <person name="Merkel B.J."/>
            <person name="Hornburger P."/>
            <person name="Mueller R.-W."/>
            <person name="Bruemmer F."/>
            <person name="Labrenz M."/>
            <person name="Spormann A.M."/>
            <person name="Op den Camp H."/>
            <person name="Overmann J."/>
            <person name="Amann R."/>
            <person name="Jetten M.S.M."/>
            <person name="Mascher T."/>
            <person name="Medema M.H."/>
            <person name="Devos D.P."/>
            <person name="Kaster A.-K."/>
            <person name="Ovreas L."/>
            <person name="Rohde M."/>
            <person name="Galperin M.Y."/>
            <person name="Jogler C."/>
        </authorList>
    </citation>
    <scope>NUCLEOTIDE SEQUENCE [LARGE SCALE GENOMIC DNA]</scope>
    <source>
        <strain evidence="5 6">Poly30</strain>
    </source>
</reference>
<proteinExistence type="predicted"/>
<keyword evidence="1" id="KW-0547">Nucleotide-binding</keyword>
<dbReference type="GO" id="GO:0005829">
    <property type="term" value="C:cytosol"/>
    <property type="evidence" value="ECO:0007669"/>
    <property type="project" value="TreeGrafter"/>
</dbReference>
<dbReference type="GO" id="GO:0016887">
    <property type="term" value="F:ATP hydrolysis activity"/>
    <property type="evidence" value="ECO:0007669"/>
    <property type="project" value="TreeGrafter"/>
</dbReference>
<feature type="region of interest" description="Disordered" evidence="3">
    <location>
        <begin position="10"/>
        <end position="72"/>
    </location>
</feature>
<keyword evidence="2" id="KW-0067">ATP-binding</keyword>
<organism evidence="5 6">
    <name type="scientific">Saltatorellus ferox</name>
    <dbReference type="NCBI Taxonomy" id="2528018"/>
    <lineage>
        <taxon>Bacteria</taxon>
        <taxon>Pseudomonadati</taxon>
        <taxon>Planctomycetota</taxon>
        <taxon>Planctomycetia</taxon>
        <taxon>Planctomycetia incertae sedis</taxon>
        <taxon>Saltatorellus</taxon>
    </lineage>
</organism>
<dbReference type="InterPro" id="IPR050625">
    <property type="entry name" value="ParA/MinD_ATPase"/>
</dbReference>
<evidence type="ECO:0000259" key="4">
    <source>
        <dbReference type="Pfam" id="PF13614"/>
    </source>
</evidence>
<feature type="region of interest" description="Disordered" evidence="3">
    <location>
        <begin position="176"/>
        <end position="198"/>
    </location>
</feature>
<dbReference type="SUPFAM" id="SSF52540">
    <property type="entry name" value="P-loop containing nucleoside triphosphate hydrolases"/>
    <property type="match status" value="1"/>
</dbReference>
<dbReference type="PANTHER" id="PTHR43384:SF4">
    <property type="entry name" value="CELLULOSE BIOSYNTHESIS PROTEIN BCSQ-RELATED"/>
    <property type="match status" value="1"/>
</dbReference>
<feature type="compositionally biased region" description="Low complexity" evidence="3">
    <location>
        <begin position="151"/>
        <end position="161"/>
    </location>
</feature>
<evidence type="ECO:0000256" key="3">
    <source>
        <dbReference type="SAM" id="MobiDB-lite"/>
    </source>
</evidence>
<evidence type="ECO:0000313" key="5">
    <source>
        <dbReference type="EMBL" id="QDV08885.1"/>
    </source>
</evidence>
<dbReference type="Gene3D" id="3.40.50.300">
    <property type="entry name" value="P-loop containing nucleotide triphosphate hydrolases"/>
    <property type="match status" value="1"/>
</dbReference>
<feature type="region of interest" description="Disordered" evidence="3">
    <location>
        <begin position="99"/>
        <end position="161"/>
    </location>
</feature>
<accession>A0A518EXR2</accession>
<feature type="compositionally biased region" description="Low complexity" evidence="3">
    <location>
        <begin position="46"/>
        <end position="68"/>
    </location>
</feature>